<keyword evidence="2" id="KW-1185">Reference proteome</keyword>
<protein>
    <submittedName>
        <fullName evidence="1">Uncharacterized protein</fullName>
    </submittedName>
</protein>
<gene>
    <name evidence="1" type="ORF">SAMN05216360_101382</name>
</gene>
<name>A0A1G9RUE8_9HYPH</name>
<proteinExistence type="predicted"/>
<organism evidence="1 2">
    <name type="scientific">Methylobacterium phyllostachyos</name>
    <dbReference type="NCBI Taxonomy" id="582672"/>
    <lineage>
        <taxon>Bacteria</taxon>
        <taxon>Pseudomonadati</taxon>
        <taxon>Pseudomonadota</taxon>
        <taxon>Alphaproteobacteria</taxon>
        <taxon>Hyphomicrobiales</taxon>
        <taxon>Methylobacteriaceae</taxon>
        <taxon>Methylobacterium</taxon>
    </lineage>
</organism>
<sequence length="75" mass="8046">MTALTDLVAAMQAREAARAARGEPPAYIVEADATGTPVTWCLPAHGTVRRYPDGRCVRLRDGAELSTTGWGHPVR</sequence>
<evidence type="ECO:0000313" key="1">
    <source>
        <dbReference type="EMBL" id="SDM26803.1"/>
    </source>
</evidence>
<dbReference type="EMBL" id="FNHS01000001">
    <property type="protein sequence ID" value="SDM26803.1"/>
    <property type="molecule type" value="Genomic_DNA"/>
</dbReference>
<reference evidence="2" key="1">
    <citation type="submission" date="2016-10" db="EMBL/GenBank/DDBJ databases">
        <authorList>
            <person name="Varghese N."/>
            <person name="Submissions S."/>
        </authorList>
    </citation>
    <scope>NUCLEOTIDE SEQUENCE [LARGE SCALE GENOMIC DNA]</scope>
    <source>
        <strain evidence="2">BL47</strain>
    </source>
</reference>
<accession>A0A1G9RUE8</accession>
<dbReference type="Proteomes" id="UP000198704">
    <property type="component" value="Unassembled WGS sequence"/>
</dbReference>
<evidence type="ECO:0000313" key="2">
    <source>
        <dbReference type="Proteomes" id="UP000198704"/>
    </source>
</evidence>
<dbReference type="AlphaFoldDB" id="A0A1G9RUE8"/>